<dbReference type="PANTHER" id="PTHR48100">
    <property type="entry name" value="BROAD-SPECIFICITY PHOSPHATASE YOR283W-RELATED"/>
    <property type="match status" value="1"/>
</dbReference>
<dbReference type="PROSITE" id="PS00175">
    <property type="entry name" value="PG_MUTASE"/>
    <property type="match status" value="1"/>
</dbReference>
<keyword evidence="1" id="KW-0324">Glycolysis</keyword>
<dbReference type="CDD" id="cd07067">
    <property type="entry name" value="HP_PGM_like"/>
    <property type="match status" value="1"/>
</dbReference>
<organism evidence="3 4">
    <name type="scientific">Bombiscardovia nodaiensis</name>
    <dbReference type="NCBI Taxonomy" id="2932181"/>
    <lineage>
        <taxon>Bacteria</taxon>
        <taxon>Bacillati</taxon>
        <taxon>Actinomycetota</taxon>
        <taxon>Actinomycetes</taxon>
        <taxon>Bifidobacteriales</taxon>
        <taxon>Bifidobacteriaceae</taxon>
        <taxon>Bombiscardovia</taxon>
    </lineage>
</organism>
<dbReference type="InterPro" id="IPR050275">
    <property type="entry name" value="PGM_Phosphatase"/>
</dbReference>
<dbReference type="EMBL" id="AP026798">
    <property type="protein sequence ID" value="BDR53101.1"/>
    <property type="molecule type" value="Genomic_DNA"/>
</dbReference>
<protein>
    <submittedName>
        <fullName evidence="3">Phosphoglycerate mutase</fullName>
    </submittedName>
</protein>
<dbReference type="Proteomes" id="UP001321766">
    <property type="component" value="Chromosome"/>
</dbReference>
<accession>A0ABM8B953</accession>
<evidence type="ECO:0000256" key="1">
    <source>
        <dbReference type="ARBA" id="ARBA00023152"/>
    </source>
</evidence>
<dbReference type="SMART" id="SM00855">
    <property type="entry name" value="PGAM"/>
    <property type="match status" value="1"/>
</dbReference>
<sequence length="242" mass="26711">MQEGQAPSIQGAGSIILVRHGQTDYNAAGKMQGQIDIPLNATGLWQARQSAQALSQEYILGHPERKQIVVASDLSRAYKTAQVFARPLGLAVETDPRARERSFGQWEGLRAADVKERWPEDYRSWMLSDGGELKHGAESKEAVGQRGLGLLADWSSRAGRDTDLFVFSHGSWIVQTVQALFGFKGLAVQAANFGSLRNAHWVRLVAQPVVDGRVMWKLTDFNRGPSTAQVGDWNRPDESMLP</sequence>
<dbReference type="PANTHER" id="PTHR48100:SF1">
    <property type="entry name" value="HISTIDINE PHOSPHATASE FAMILY PROTEIN-RELATED"/>
    <property type="match status" value="1"/>
</dbReference>
<dbReference type="Gene3D" id="3.40.50.1240">
    <property type="entry name" value="Phosphoglycerate mutase-like"/>
    <property type="match status" value="1"/>
</dbReference>
<keyword evidence="4" id="KW-1185">Reference proteome</keyword>
<dbReference type="InterPro" id="IPR029033">
    <property type="entry name" value="His_PPase_superfam"/>
</dbReference>
<evidence type="ECO:0000313" key="3">
    <source>
        <dbReference type="EMBL" id="BDR53101.1"/>
    </source>
</evidence>
<keyword evidence="2" id="KW-0413">Isomerase</keyword>
<dbReference type="SUPFAM" id="SSF53254">
    <property type="entry name" value="Phosphoglycerate mutase-like"/>
    <property type="match status" value="1"/>
</dbReference>
<evidence type="ECO:0000313" key="4">
    <source>
        <dbReference type="Proteomes" id="UP001321766"/>
    </source>
</evidence>
<proteinExistence type="predicted"/>
<reference evidence="3 4" key="1">
    <citation type="journal article" date="2023" name="Microbiol. Spectr.">
        <title>Symbiosis of Carpenter Bees with Uncharacterized Lactic Acid Bacteria Showing NAD Auxotrophy.</title>
        <authorList>
            <person name="Kawasaki S."/>
            <person name="Ozawa K."/>
            <person name="Mori T."/>
            <person name="Yamamoto A."/>
            <person name="Ito M."/>
            <person name="Ohkuma M."/>
            <person name="Sakamoto M."/>
            <person name="Matsutani M."/>
        </authorList>
    </citation>
    <scope>NUCLEOTIDE SEQUENCE [LARGE SCALE GENOMIC DNA]</scope>
    <source>
        <strain evidence="3 4">Kim37-2</strain>
    </source>
</reference>
<gene>
    <name evidence="3" type="ORF">KIM372_10080</name>
</gene>
<name>A0ABM8B953_9BIFI</name>
<dbReference type="InterPro" id="IPR013078">
    <property type="entry name" value="His_Pase_superF_clade-1"/>
</dbReference>
<dbReference type="InterPro" id="IPR001345">
    <property type="entry name" value="PG/BPGM_mutase_AS"/>
</dbReference>
<dbReference type="Pfam" id="PF00300">
    <property type="entry name" value="His_Phos_1"/>
    <property type="match status" value="1"/>
</dbReference>
<evidence type="ECO:0000256" key="2">
    <source>
        <dbReference type="ARBA" id="ARBA00023235"/>
    </source>
</evidence>